<organism evidence="1 2">
    <name type="scientific">Acetatifactor muris</name>
    <dbReference type="NCBI Taxonomy" id="879566"/>
    <lineage>
        <taxon>Bacteria</taxon>
        <taxon>Bacillati</taxon>
        <taxon>Bacillota</taxon>
        <taxon>Clostridia</taxon>
        <taxon>Lachnospirales</taxon>
        <taxon>Lachnospiraceae</taxon>
        <taxon>Acetatifactor</taxon>
    </lineage>
</organism>
<dbReference type="EMBL" id="OFSM01000002">
    <property type="protein sequence ID" value="SOY27789.1"/>
    <property type="molecule type" value="Genomic_DNA"/>
</dbReference>
<accession>A0A2K4ZBH7</accession>
<dbReference type="AlphaFoldDB" id="A0A2K4ZBH7"/>
<evidence type="ECO:0000313" key="2">
    <source>
        <dbReference type="Proteomes" id="UP000236311"/>
    </source>
</evidence>
<dbReference type="RefSeq" id="WP_146039953.1">
    <property type="nucleotide sequence ID" value="NZ_JANJZD010000002.1"/>
</dbReference>
<protein>
    <submittedName>
        <fullName evidence="1">Uncharacterized protein</fullName>
    </submittedName>
</protein>
<dbReference type="OrthoDB" id="2003974at2"/>
<gene>
    <name evidence="1" type="ORF">AMURIS_00494</name>
</gene>
<evidence type="ECO:0000313" key="1">
    <source>
        <dbReference type="EMBL" id="SOY27789.1"/>
    </source>
</evidence>
<dbReference type="Proteomes" id="UP000236311">
    <property type="component" value="Unassembled WGS sequence"/>
</dbReference>
<sequence>MRKGWKMLAAVLGGAVLVCSGYEGVPVRAAESGQQEAELSTAAEAQKKEIPKATDLKWNEKGQGIFTNPNGRCGVRAYVYTPDGNRLTYNPGTTVNGGEIKFDLYHLMQESGTYTFEVYLENNSGSSLSERSGEFEYVKPDTKLPAPVVSVSKEGVVSCTLPENEGSGYVLGTDYGFNYELWSGNRKVSQWGTNQSTVNFGQQMKPGISYSVRVCTLSRDIMKYLDSEWSALIPVNPEASVREEEHTKWEPSEEELKLYAACGSEEIEFTADANNAYEVRIENSVQGLMCFASFESVLGDYTIGRTYNIFPSERGKVSQMEDKVRITLTIPEALQADGRTFRMISVTEGGSPLVLEDLDSDSKTITFETNTYYAFALVYSDTAKVKAKVR</sequence>
<name>A0A2K4ZBH7_9FIRM</name>
<proteinExistence type="predicted"/>
<keyword evidence="2" id="KW-1185">Reference proteome</keyword>
<reference evidence="1 2" key="1">
    <citation type="submission" date="2018-01" db="EMBL/GenBank/DDBJ databases">
        <authorList>
            <person name="Gaut B.S."/>
            <person name="Morton B.R."/>
            <person name="Clegg M.T."/>
            <person name="Duvall M.R."/>
        </authorList>
    </citation>
    <scope>NUCLEOTIDE SEQUENCE [LARGE SCALE GENOMIC DNA]</scope>
    <source>
        <strain evidence="1">GP69</strain>
    </source>
</reference>